<dbReference type="OrthoDB" id="9786766at2"/>
<dbReference type="Proteomes" id="UP000002221">
    <property type="component" value="Chromosome"/>
</dbReference>
<accession>D0MH72</accession>
<dbReference type="PANTHER" id="PTHR35532:SF5">
    <property type="entry name" value="CARBOHYDRATE-BINDING DOMAIN-CONTAINING PROTEIN"/>
    <property type="match status" value="1"/>
</dbReference>
<sequence>MRCPEFWSRTGCLIAGLGFLRLLLDATLAVGQPVMAPDSLLPFAPRTYVCYRTDRPLHIDGRLDEPAWQAAPWSAPFVDIEGPRRPPPPYRTRVKLLWDDTYLYIGAALEEPHLWATLTRRDTVIFYDNDFEVFIDPDGDTHAYYELEINALGTVWDLLLLKPYRDGGPALDAWDIRELQAAVALDGTLNDPSDTDRGWTVELALPWEVLEEAAPEGRPPRPGEQWRMNFSRVQWPLEVVDGRYRKRRDPATGRPLPESNWVWSPQGVVNMHLPERWGYVQFSALVAGTGTEPFLPHSDEPVRWLLRQLYYRQLLFRERHGRYARTLDELEVPADRRTRYRLTLQTTESLYEITAALPDGARLHIREDGRIWKTRPDAP</sequence>
<dbReference type="RefSeq" id="WP_012845271.1">
    <property type="nucleotide sequence ID" value="NC_013501.1"/>
</dbReference>
<dbReference type="InterPro" id="IPR010502">
    <property type="entry name" value="Carb-bd_dom_fam9"/>
</dbReference>
<dbReference type="AlphaFoldDB" id="D0MH72"/>
<dbReference type="EMBL" id="CP001807">
    <property type="protein sequence ID" value="ACY49661.1"/>
    <property type="molecule type" value="Genomic_DNA"/>
</dbReference>
<reference evidence="2 3" key="1">
    <citation type="journal article" date="2009" name="Stand. Genomic Sci.">
        <title>Complete genome sequence of Rhodothermus marinus type strain (R-10).</title>
        <authorList>
            <person name="Nolan M."/>
            <person name="Tindall B.J."/>
            <person name="Pomrenke H."/>
            <person name="Lapidus A."/>
            <person name="Copeland A."/>
            <person name="Glavina Del Rio T."/>
            <person name="Lucas S."/>
            <person name="Chen F."/>
            <person name="Tice H."/>
            <person name="Cheng J.F."/>
            <person name="Saunders E."/>
            <person name="Han C."/>
            <person name="Bruce D."/>
            <person name="Goodwin L."/>
            <person name="Chain P."/>
            <person name="Pitluck S."/>
            <person name="Ovchinikova G."/>
            <person name="Pati A."/>
            <person name="Ivanova N."/>
            <person name="Mavromatis K."/>
            <person name="Chen A."/>
            <person name="Palaniappan K."/>
            <person name="Land M."/>
            <person name="Hauser L."/>
            <person name="Chang Y.J."/>
            <person name="Jeffries C.D."/>
            <person name="Brettin T."/>
            <person name="Goker M."/>
            <person name="Bristow J."/>
            <person name="Eisen J.A."/>
            <person name="Markowitz V."/>
            <person name="Hugenholtz P."/>
            <person name="Kyrpides N.C."/>
            <person name="Klenk H.P."/>
            <person name="Detter J.C."/>
        </authorList>
    </citation>
    <scope>NUCLEOTIDE SEQUENCE [LARGE SCALE GENOMIC DNA]</scope>
    <source>
        <strain evidence="3">ATCC 43812 / DSM 4252 / R-10</strain>
    </source>
</reference>
<evidence type="ECO:0000313" key="2">
    <source>
        <dbReference type="EMBL" id="ACY49661.1"/>
    </source>
</evidence>
<dbReference type="HOGENOM" id="CLU_049171_0_0_10"/>
<dbReference type="SUPFAM" id="SSF49344">
    <property type="entry name" value="CBD9-like"/>
    <property type="match status" value="1"/>
</dbReference>
<dbReference type="KEGG" id="rmr:Rmar_2792"/>
<dbReference type="PANTHER" id="PTHR35532">
    <property type="entry name" value="SIMILAR TO POLYHYDROXYALKANOATE DEPOLYMERASE"/>
    <property type="match status" value="1"/>
</dbReference>
<feature type="domain" description="Carbohydrate-binding" evidence="1">
    <location>
        <begin position="59"/>
        <end position="157"/>
    </location>
</feature>
<dbReference type="CDD" id="cd09620">
    <property type="entry name" value="CBM9_like_3"/>
    <property type="match status" value="1"/>
</dbReference>
<organism evidence="2 3">
    <name type="scientific">Rhodothermus marinus (strain ATCC 43812 / DSM 4252 / R-10)</name>
    <name type="common">Rhodothermus obamensis</name>
    <dbReference type="NCBI Taxonomy" id="518766"/>
    <lineage>
        <taxon>Bacteria</taxon>
        <taxon>Pseudomonadati</taxon>
        <taxon>Rhodothermota</taxon>
        <taxon>Rhodothermia</taxon>
        <taxon>Rhodothermales</taxon>
        <taxon>Rhodothermaceae</taxon>
        <taxon>Rhodothermus</taxon>
    </lineage>
</organism>
<dbReference type="GO" id="GO:0016052">
    <property type="term" value="P:carbohydrate catabolic process"/>
    <property type="evidence" value="ECO:0007669"/>
    <property type="project" value="InterPro"/>
</dbReference>
<dbReference type="CAZy" id="CBM9">
    <property type="family name" value="Carbohydrate-Binding Module Family 9"/>
</dbReference>
<proteinExistence type="predicted"/>
<dbReference type="Gene3D" id="2.60.40.1190">
    <property type="match status" value="1"/>
</dbReference>
<protein>
    <recommendedName>
        <fullName evidence="1">Carbohydrate-binding domain-containing protein</fullName>
    </recommendedName>
</protein>
<evidence type="ECO:0000313" key="3">
    <source>
        <dbReference type="Proteomes" id="UP000002221"/>
    </source>
</evidence>
<gene>
    <name evidence="2" type="ordered locus">Rmar_2792</name>
</gene>
<dbReference type="GO" id="GO:0030246">
    <property type="term" value="F:carbohydrate binding"/>
    <property type="evidence" value="ECO:0007669"/>
    <property type="project" value="InterPro"/>
</dbReference>
<dbReference type="Pfam" id="PF06452">
    <property type="entry name" value="CBM9_1"/>
    <property type="match status" value="1"/>
</dbReference>
<keyword evidence="3" id="KW-1185">Reference proteome</keyword>
<dbReference type="eggNOG" id="COG3509">
    <property type="taxonomic scope" value="Bacteria"/>
</dbReference>
<dbReference type="GO" id="GO:0004553">
    <property type="term" value="F:hydrolase activity, hydrolyzing O-glycosyl compounds"/>
    <property type="evidence" value="ECO:0007669"/>
    <property type="project" value="InterPro"/>
</dbReference>
<dbReference type="STRING" id="518766.Rmar_2792"/>
<evidence type="ECO:0000259" key="1">
    <source>
        <dbReference type="Pfam" id="PF06452"/>
    </source>
</evidence>
<name>D0MH72_RHOM4</name>